<keyword evidence="3" id="KW-1185">Reference proteome</keyword>
<gene>
    <name evidence="2" type="ORF">EJ05DRAFT_479961</name>
</gene>
<dbReference type="SUPFAM" id="SSF56112">
    <property type="entry name" value="Protein kinase-like (PK-like)"/>
    <property type="match status" value="1"/>
</dbReference>
<organism evidence="2 3">
    <name type="scientific">Pseudovirgaria hyperparasitica</name>
    <dbReference type="NCBI Taxonomy" id="470096"/>
    <lineage>
        <taxon>Eukaryota</taxon>
        <taxon>Fungi</taxon>
        <taxon>Dikarya</taxon>
        <taxon>Ascomycota</taxon>
        <taxon>Pezizomycotina</taxon>
        <taxon>Dothideomycetes</taxon>
        <taxon>Dothideomycetes incertae sedis</taxon>
        <taxon>Acrospermales</taxon>
        <taxon>Acrospermaceae</taxon>
        <taxon>Pseudovirgaria</taxon>
    </lineage>
</organism>
<dbReference type="EMBL" id="ML996582">
    <property type="protein sequence ID" value="KAF2753937.1"/>
    <property type="molecule type" value="Genomic_DNA"/>
</dbReference>
<reference evidence="2" key="1">
    <citation type="journal article" date="2020" name="Stud. Mycol.">
        <title>101 Dothideomycetes genomes: a test case for predicting lifestyles and emergence of pathogens.</title>
        <authorList>
            <person name="Haridas S."/>
            <person name="Albert R."/>
            <person name="Binder M."/>
            <person name="Bloem J."/>
            <person name="Labutti K."/>
            <person name="Salamov A."/>
            <person name="Andreopoulos B."/>
            <person name="Baker S."/>
            <person name="Barry K."/>
            <person name="Bills G."/>
            <person name="Bluhm B."/>
            <person name="Cannon C."/>
            <person name="Castanera R."/>
            <person name="Culley D."/>
            <person name="Daum C."/>
            <person name="Ezra D."/>
            <person name="Gonzalez J."/>
            <person name="Henrissat B."/>
            <person name="Kuo A."/>
            <person name="Liang C."/>
            <person name="Lipzen A."/>
            <person name="Lutzoni F."/>
            <person name="Magnuson J."/>
            <person name="Mondo S."/>
            <person name="Nolan M."/>
            <person name="Ohm R."/>
            <person name="Pangilinan J."/>
            <person name="Park H.-J."/>
            <person name="Ramirez L."/>
            <person name="Alfaro M."/>
            <person name="Sun H."/>
            <person name="Tritt A."/>
            <person name="Yoshinaga Y."/>
            <person name="Zwiers L.-H."/>
            <person name="Turgeon B."/>
            <person name="Goodwin S."/>
            <person name="Spatafora J."/>
            <person name="Crous P."/>
            <person name="Grigoriev I."/>
        </authorList>
    </citation>
    <scope>NUCLEOTIDE SEQUENCE</scope>
    <source>
        <strain evidence="2">CBS 121739</strain>
    </source>
</reference>
<sequence>MVLTTETRSQAEGCKSCVRQSDDAVGENLAEQLHAREISEISQASEAYDPTRHLSNSEIVKACRRPPHDHSLGIPSRVVRILSNAIVKLIVSQAEADNQRFIFNKVNPEVCRVPRVYRYFKHDGKGYLVMEYIEGVCIPANAMTPKQYAILARALAHLYSFKRTTPGNLAGEGKCFDCPLPETGVDFMGDVNQMNAWFQSRLLEWDTTYRFNFDPGQFVICHRDIAPRNILWQQDESICLLDWETAGFFPVSFDLCSQRKGIPQDFAFNQAVERLIATMSSVTVDMEEVRHLEQAWRCSEKYAFAPPCQAFDLRLIASNPPPDIDFTVSNPYCPVSCAQTLEAMQAMPKRSGKKTIISRTLRPSLP</sequence>
<keyword evidence="2" id="KW-0808">Transferase</keyword>
<evidence type="ECO:0000313" key="3">
    <source>
        <dbReference type="Proteomes" id="UP000799437"/>
    </source>
</evidence>
<accession>A0A6A6VXE8</accession>
<dbReference type="PANTHER" id="PTHR21310">
    <property type="entry name" value="AMINOGLYCOSIDE PHOSPHOTRANSFERASE-RELATED-RELATED"/>
    <property type="match status" value="1"/>
</dbReference>
<keyword evidence="2" id="KW-0418">Kinase</keyword>
<proteinExistence type="predicted"/>
<dbReference type="Pfam" id="PF01636">
    <property type="entry name" value="APH"/>
    <property type="match status" value="1"/>
</dbReference>
<dbReference type="PANTHER" id="PTHR21310:SF39">
    <property type="entry name" value="AMINOGLYCOSIDE PHOSPHOTRANSFERASE DOMAIN-CONTAINING PROTEIN"/>
    <property type="match status" value="1"/>
</dbReference>
<dbReference type="RefSeq" id="XP_033596388.1">
    <property type="nucleotide sequence ID" value="XM_033744780.1"/>
</dbReference>
<dbReference type="OrthoDB" id="3250044at2759"/>
<evidence type="ECO:0000259" key="1">
    <source>
        <dbReference type="Pfam" id="PF01636"/>
    </source>
</evidence>
<dbReference type="InterPro" id="IPR002575">
    <property type="entry name" value="Aminoglycoside_PTrfase"/>
</dbReference>
<feature type="domain" description="Aminoglycoside phosphotransferase" evidence="1">
    <location>
        <begin position="104"/>
        <end position="257"/>
    </location>
</feature>
<name>A0A6A6VXE8_9PEZI</name>
<dbReference type="Proteomes" id="UP000799437">
    <property type="component" value="Unassembled WGS sequence"/>
</dbReference>
<dbReference type="AlphaFoldDB" id="A0A6A6VXE8"/>
<evidence type="ECO:0000313" key="2">
    <source>
        <dbReference type="EMBL" id="KAF2753937.1"/>
    </source>
</evidence>
<dbReference type="InterPro" id="IPR051678">
    <property type="entry name" value="AGP_Transferase"/>
</dbReference>
<dbReference type="InterPro" id="IPR011009">
    <property type="entry name" value="Kinase-like_dom_sf"/>
</dbReference>
<dbReference type="Gene3D" id="1.10.510.10">
    <property type="entry name" value="Transferase(Phosphotransferase) domain 1"/>
    <property type="match status" value="1"/>
</dbReference>
<dbReference type="GeneID" id="54485834"/>
<dbReference type="GO" id="GO:0016301">
    <property type="term" value="F:kinase activity"/>
    <property type="evidence" value="ECO:0007669"/>
    <property type="project" value="UniProtKB-KW"/>
</dbReference>
<protein>
    <submittedName>
        <fullName evidence="2">Kinase-like protein</fullName>
    </submittedName>
</protein>